<dbReference type="GO" id="GO:0006508">
    <property type="term" value="P:proteolysis"/>
    <property type="evidence" value="ECO:0007669"/>
    <property type="project" value="UniProtKB-KW"/>
</dbReference>
<dbReference type="PROSITE" id="PS00491">
    <property type="entry name" value="PROLINE_PEPTIDASE"/>
    <property type="match status" value="1"/>
</dbReference>
<feature type="binding site" evidence="7">
    <location>
        <position position="267"/>
    </location>
    <ligand>
        <name>Mn(2+)</name>
        <dbReference type="ChEBI" id="CHEBI:29035"/>
        <label>1</label>
    </ligand>
</feature>
<evidence type="ECO:0000256" key="7">
    <source>
        <dbReference type="HAMAP-Rule" id="MF_01279"/>
    </source>
</evidence>
<dbReference type="EMBL" id="SZVP01000007">
    <property type="protein sequence ID" value="TMM45218.1"/>
    <property type="molecule type" value="Genomic_DNA"/>
</dbReference>
<dbReference type="InterPro" id="IPR000994">
    <property type="entry name" value="Pept_M24"/>
</dbReference>
<evidence type="ECO:0000256" key="1">
    <source>
        <dbReference type="ARBA" id="ARBA00022670"/>
    </source>
</evidence>
<evidence type="ECO:0000256" key="4">
    <source>
        <dbReference type="ARBA" id="ARBA00022997"/>
    </source>
</evidence>
<dbReference type="GO" id="GO:0046872">
    <property type="term" value="F:metal ion binding"/>
    <property type="evidence" value="ECO:0007669"/>
    <property type="project" value="UniProtKB-KW"/>
</dbReference>
<comment type="catalytic activity">
    <reaction evidence="7">
        <text>Xaa-L-Pro dipeptide + H2O = an L-alpha-amino acid + L-proline</text>
        <dbReference type="Rhea" id="RHEA:76407"/>
        <dbReference type="ChEBI" id="CHEBI:15377"/>
        <dbReference type="ChEBI" id="CHEBI:59869"/>
        <dbReference type="ChEBI" id="CHEBI:60039"/>
        <dbReference type="ChEBI" id="CHEBI:195196"/>
        <dbReference type="EC" id="3.4.13.9"/>
    </reaction>
</comment>
<dbReference type="GO" id="GO:0016795">
    <property type="term" value="F:phosphoric triester hydrolase activity"/>
    <property type="evidence" value="ECO:0007669"/>
    <property type="project" value="InterPro"/>
</dbReference>
<feature type="binding site" evidence="7">
    <location>
        <position position="267"/>
    </location>
    <ligand>
        <name>Mn(2+)</name>
        <dbReference type="ChEBI" id="CHEBI:29035"/>
        <label>2</label>
    </ligand>
</feature>
<feature type="binding site" evidence="7">
    <location>
        <position position="431"/>
    </location>
    <ligand>
        <name>Mn(2+)</name>
        <dbReference type="ChEBI" id="CHEBI:29035"/>
        <label>2</label>
    </ligand>
</feature>
<feature type="binding site" evidence="7">
    <location>
        <position position="256"/>
    </location>
    <ligand>
        <name>Mn(2+)</name>
        <dbReference type="ChEBI" id="CHEBI:29035"/>
        <label>2</label>
    </ligand>
</feature>
<reference evidence="10 11" key="1">
    <citation type="submission" date="2019-05" db="EMBL/GenBank/DDBJ databases">
        <title>Colwellia ponticola sp. nov., isolated from seawater.</title>
        <authorList>
            <person name="Yoon J.-H."/>
        </authorList>
    </citation>
    <scope>NUCLEOTIDE SEQUENCE [LARGE SCALE GENOMIC DNA]</scope>
    <source>
        <strain evidence="10 11">OISW-25</strain>
    </source>
</reference>
<dbReference type="GO" id="GO:0102009">
    <property type="term" value="F:proline dipeptidase activity"/>
    <property type="evidence" value="ECO:0007669"/>
    <property type="project" value="UniProtKB-EC"/>
</dbReference>
<dbReference type="GO" id="GO:0008235">
    <property type="term" value="F:metalloexopeptidase activity"/>
    <property type="evidence" value="ECO:0007669"/>
    <property type="project" value="UniProtKB-UniRule"/>
</dbReference>
<dbReference type="InterPro" id="IPR048819">
    <property type="entry name" value="PepQ_N"/>
</dbReference>
<feature type="binding site" evidence="7">
    <location>
        <position position="431"/>
    </location>
    <ligand>
        <name>Mn(2+)</name>
        <dbReference type="ChEBI" id="CHEBI:29035"/>
        <label>1</label>
    </ligand>
</feature>
<dbReference type="Pfam" id="PF00557">
    <property type="entry name" value="Peptidase_M24"/>
    <property type="match status" value="1"/>
</dbReference>
<evidence type="ECO:0000256" key="2">
    <source>
        <dbReference type="ARBA" id="ARBA00022723"/>
    </source>
</evidence>
<evidence type="ECO:0000313" key="11">
    <source>
        <dbReference type="Proteomes" id="UP000307702"/>
    </source>
</evidence>
<dbReference type="Pfam" id="PF21216">
    <property type="entry name" value="PepQ_N"/>
    <property type="match status" value="1"/>
</dbReference>
<dbReference type="Gene3D" id="3.40.350.10">
    <property type="entry name" value="Creatinase/prolidase N-terminal domain"/>
    <property type="match status" value="1"/>
</dbReference>
<evidence type="ECO:0000256" key="3">
    <source>
        <dbReference type="ARBA" id="ARBA00022801"/>
    </source>
</evidence>
<dbReference type="RefSeq" id="WP_138622570.1">
    <property type="nucleotide sequence ID" value="NZ_SZVP01000007.1"/>
</dbReference>
<comment type="similarity">
    <text evidence="7">Belongs to the peptidase M24B family. Bacterial-type prolidase subfamily.</text>
</comment>
<dbReference type="InterPro" id="IPR029149">
    <property type="entry name" value="Creatin/AminoP/Spt16_N"/>
</dbReference>
<evidence type="ECO:0000313" key="10">
    <source>
        <dbReference type="EMBL" id="TMM45218.1"/>
    </source>
</evidence>
<dbReference type="Gene3D" id="3.90.230.10">
    <property type="entry name" value="Creatinase/methionine aminopeptidase superfamily"/>
    <property type="match status" value="1"/>
</dbReference>
<dbReference type="PANTHER" id="PTHR43226:SF8">
    <property type="entry name" value="XAA-PRO DIPEPTIDASE"/>
    <property type="match status" value="1"/>
</dbReference>
<name>A0A8H2PMK6_9GAMM</name>
<evidence type="ECO:0000259" key="8">
    <source>
        <dbReference type="Pfam" id="PF00557"/>
    </source>
</evidence>
<gene>
    <name evidence="7 10" type="primary">pepQ</name>
    <name evidence="10" type="ORF">FCS21_08995</name>
</gene>
<dbReference type="InterPro" id="IPR001131">
    <property type="entry name" value="Peptidase_M24B_aminopep-P_CS"/>
</dbReference>
<comment type="function">
    <text evidence="7">Splits dipeptides with a prolyl residue in the C-terminal position.</text>
</comment>
<keyword evidence="3 7" id="KW-0378">Hydrolase</keyword>
<comment type="caution">
    <text evidence="10">The sequence shown here is derived from an EMBL/GenBank/DDBJ whole genome shotgun (WGS) entry which is preliminary data.</text>
</comment>
<sequence length="451" mass="50995">MTTLNVEVNAQVNEKLAAQYPAHIAQLQQTTKAVLARENLEGIVIHSGQEIKIFLDDNSYPFKVNPHFKYWLPLIDIPNSWLVVNGEDKPTLIYYQPVDFWHKVTVLDESYWGEFFNIKVLTKASEVEKLLPYDKKGFAYIGSHIEVATALGFETINPEPLLNYIHYHRGYKSKYEHECLRQSNILAVNAHQAARHAFLQGDSEYDIQQAYLKSIGYGSNDTPYNNIVALNKNCSILHYMSLDKETPPVHQSFLIDAGANFNGYSADITRTYSYKNDKFAELIARMDLLMLNAVDGLKPGLSYVDLHIQAYKAIGQVLRDFNFINVDADTAVESGIISTFFPHGLGHHLGLQVHDVGGFMADERGTHVNTPAAHPFLRTSRVIEANQVFTIEPGLYFIDSLLADLKCSANSDQVNWQNVDEMRSFGGIRIEDNIIVHQSHNENMTRDLGLT</sequence>
<dbReference type="NCBIfam" id="NF010133">
    <property type="entry name" value="PRK13607.1"/>
    <property type="match status" value="1"/>
</dbReference>
<keyword evidence="5 7" id="KW-0482">Metalloprotease</keyword>
<evidence type="ECO:0000256" key="6">
    <source>
        <dbReference type="ARBA" id="ARBA00023211"/>
    </source>
</evidence>
<keyword evidence="11" id="KW-1185">Reference proteome</keyword>
<dbReference type="GO" id="GO:0005829">
    <property type="term" value="C:cytosol"/>
    <property type="evidence" value="ECO:0007669"/>
    <property type="project" value="TreeGrafter"/>
</dbReference>
<dbReference type="Proteomes" id="UP000307702">
    <property type="component" value="Unassembled WGS sequence"/>
</dbReference>
<dbReference type="InterPro" id="IPR036005">
    <property type="entry name" value="Creatinase/aminopeptidase-like"/>
</dbReference>
<keyword evidence="2 7" id="KW-0479">Metal-binding</keyword>
<feature type="binding site" evidence="7">
    <location>
        <position position="392"/>
    </location>
    <ligand>
        <name>Mn(2+)</name>
        <dbReference type="ChEBI" id="CHEBI:29035"/>
        <label>1</label>
    </ligand>
</feature>
<organism evidence="10 11">
    <name type="scientific">Colwellia ponticola</name>
    <dbReference type="NCBI Taxonomy" id="2304625"/>
    <lineage>
        <taxon>Bacteria</taxon>
        <taxon>Pseudomonadati</taxon>
        <taxon>Pseudomonadota</taxon>
        <taxon>Gammaproteobacteria</taxon>
        <taxon>Alteromonadales</taxon>
        <taxon>Colwelliaceae</taxon>
        <taxon>Colwellia</taxon>
    </lineage>
</organism>
<dbReference type="PANTHER" id="PTHR43226">
    <property type="entry name" value="XAA-PRO AMINOPEPTIDASE 3"/>
    <property type="match status" value="1"/>
</dbReference>
<keyword evidence="4 7" id="KW-0224">Dipeptidase</keyword>
<dbReference type="OrthoDB" id="9806388at2"/>
<dbReference type="InterPro" id="IPR052433">
    <property type="entry name" value="X-Pro_dipept-like"/>
</dbReference>
<comment type="cofactor">
    <cofactor evidence="7">
        <name>Mn(2+)</name>
        <dbReference type="ChEBI" id="CHEBI:29035"/>
    </cofactor>
    <text evidence="7">Binds 2 manganese ions per subunit.</text>
</comment>
<keyword evidence="1 7" id="KW-0645">Protease</keyword>
<dbReference type="InterPro" id="IPR022846">
    <property type="entry name" value="X_Pro_dipept"/>
</dbReference>
<dbReference type="AlphaFoldDB" id="A0A8H2PMK6"/>
<feature type="domain" description="Xaa-Pro dipeptidase N-terminal" evidence="9">
    <location>
        <begin position="19"/>
        <end position="167"/>
    </location>
</feature>
<protein>
    <recommendedName>
        <fullName evidence="7">Xaa-Pro dipeptidase</fullName>
        <shortName evidence="7">X-Pro dipeptidase</shortName>
        <ecNumber evidence="7">3.4.13.9</ecNumber>
    </recommendedName>
    <alternativeName>
        <fullName evidence="7">Imidodipeptidase</fullName>
    </alternativeName>
    <alternativeName>
        <fullName evidence="7">Proline dipeptidase</fullName>
        <shortName evidence="7">Prolidase</shortName>
    </alternativeName>
</protein>
<feature type="binding site" evidence="7">
    <location>
        <position position="347"/>
    </location>
    <ligand>
        <name>Mn(2+)</name>
        <dbReference type="ChEBI" id="CHEBI:29035"/>
        <label>1</label>
    </ligand>
</feature>
<dbReference type="EC" id="3.4.13.9" evidence="7"/>
<evidence type="ECO:0000256" key="5">
    <source>
        <dbReference type="ARBA" id="ARBA00023049"/>
    </source>
</evidence>
<dbReference type="HAMAP" id="MF_01279">
    <property type="entry name" value="X_Pro_dipeptid"/>
    <property type="match status" value="1"/>
</dbReference>
<keyword evidence="6 7" id="KW-0464">Manganese</keyword>
<evidence type="ECO:0000259" key="9">
    <source>
        <dbReference type="Pfam" id="PF21216"/>
    </source>
</evidence>
<feature type="domain" description="Peptidase M24" evidence="8">
    <location>
        <begin position="178"/>
        <end position="437"/>
    </location>
</feature>
<accession>A0A8H2PMK6</accession>
<dbReference type="GO" id="GO:0004177">
    <property type="term" value="F:aminopeptidase activity"/>
    <property type="evidence" value="ECO:0007669"/>
    <property type="project" value="TreeGrafter"/>
</dbReference>
<dbReference type="SUPFAM" id="SSF55920">
    <property type="entry name" value="Creatinase/aminopeptidase"/>
    <property type="match status" value="1"/>
</dbReference>
<proteinExistence type="inferred from homology"/>